<dbReference type="Proteomes" id="UP000190648">
    <property type="component" value="Unassembled WGS sequence"/>
</dbReference>
<comment type="caution">
    <text evidence="1">The sequence shown here is derived from an EMBL/GenBank/DDBJ whole genome shotgun (WGS) entry which is preliminary data.</text>
</comment>
<dbReference type="AlphaFoldDB" id="A0A1V4JCA7"/>
<organism evidence="1 2">
    <name type="scientific">Patagioenas fasciata monilis</name>
    <dbReference type="NCBI Taxonomy" id="372326"/>
    <lineage>
        <taxon>Eukaryota</taxon>
        <taxon>Metazoa</taxon>
        <taxon>Chordata</taxon>
        <taxon>Craniata</taxon>
        <taxon>Vertebrata</taxon>
        <taxon>Euteleostomi</taxon>
        <taxon>Archelosauria</taxon>
        <taxon>Archosauria</taxon>
        <taxon>Dinosauria</taxon>
        <taxon>Saurischia</taxon>
        <taxon>Theropoda</taxon>
        <taxon>Coelurosauria</taxon>
        <taxon>Aves</taxon>
        <taxon>Neognathae</taxon>
        <taxon>Neoaves</taxon>
        <taxon>Columbimorphae</taxon>
        <taxon>Columbiformes</taxon>
        <taxon>Columbidae</taxon>
        <taxon>Patagioenas</taxon>
    </lineage>
</organism>
<protein>
    <submittedName>
        <fullName evidence="1">Uncharacterized protein</fullName>
    </submittedName>
</protein>
<proteinExistence type="predicted"/>
<accession>A0A1V4JCA7</accession>
<gene>
    <name evidence="1" type="ORF">AV530_012658</name>
</gene>
<dbReference type="EMBL" id="LSYS01008075">
    <property type="protein sequence ID" value="OPJ69665.1"/>
    <property type="molecule type" value="Genomic_DNA"/>
</dbReference>
<evidence type="ECO:0000313" key="2">
    <source>
        <dbReference type="Proteomes" id="UP000190648"/>
    </source>
</evidence>
<name>A0A1V4JCA7_PATFA</name>
<keyword evidence="2" id="KW-1185">Reference proteome</keyword>
<reference evidence="1 2" key="1">
    <citation type="submission" date="2016-02" db="EMBL/GenBank/DDBJ databases">
        <title>Band-tailed pigeon sequencing and assembly.</title>
        <authorList>
            <person name="Soares A.E."/>
            <person name="Novak B.J."/>
            <person name="Rice E.S."/>
            <person name="O'Connell B."/>
            <person name="Chang D."/>
            <person name="Weber S."/>
            <person name="Shapiro B."/>
        </authorList>
    </citation>
    <scope>NUCLEOTIDE SEQUENCE [LARGE SCALE GENOMIC DNA]</scope>
    <source>
        <strain evidence="1">BTP2013</strain>
        <tissue evidence="1">Blood</tissue>
    </source>
</reference>
<evidence type="ECO:0000313" key="1">
    <source>
        <dbReference type="EMBL" id="OPJ69665.1"/>
    </source>
</evidence>
<sequence length="94" mass="10688">MWGSQSEDYECDLKRSWCSQKKGCCAKSLPAFPKDYFYFFPRNLALCTLLDHWSYNTTTLESPPFLTESASHLFILRKAGFGGCSLLDASQNCL</sequence>